<accession>A0AAW0GPC8</accession>
<proteinExistence type="predicted"/>
<organism evidence="1 2">
    <name type="scientific">Cerrena zonata</name>
    <dbReference type="NCBI Taxonomy" id="2478898"/>
    <lineage>
        <taxon>Eukaryota</taxon>
        <taxon>Fungi</taxon>
        <taxon>Dikarya</taxon>
        <taxon>Basidiomycota</taxon>
        <taxon>Agaricomycotina</taxon>
        <taxon>Agaricomycetes</taxon>
        <taxon>Polyporales</taxon>
        <taxon>Cerrenaceae</taxon>
        <taxon>Cerrena</taxon>
    </lineage>
</organism>
<keyword evidence="2" id="KW-1185">Reference proteome</keyword>
<evidence type="ECO:0000313" key="1">
    <source>
        <dbReference type="EMBL" id="KAK7692088.1"/>
    </source>
</evidence>
<name>A0AAW0GPC8_9APHY</name>
<reference evidence="1 2" key="1">
    <citation type="submission" date="2022-09" db="EMBL/GenBank/DDBJ databases">
        <authorList>
            <person name="Palmer J.M."/>
        </authorList>
    </citation>
    <scope>NUCLEOTIDE SEQUENCE [LARGE SCALE GENOMIC DNA]</scope>
    <source>
        <strain evidence="1 2">DSM 7382</strain>
    </source>
</reference>
<dbReference type="EMBL" id="JASBNA010000005">
    <property type="protein sequence ID" value="KAK7692088.1"/>
    <property type="molecule type" value="Genomic_DNA"/>
</dbReference>
<protein>
    <submittedName>
        <fullName evidence="1">Uncharacterized protein</fullName>
    </submittedName>
</protein>
<dbReference type="AlphaFoldDB" id="A0AAW0GPC8"/>
<dbReference type="Proteomes" id="UP001385951">
    <property type="component" value="Unassembled WGS sequence"/>
</dbReference>
<evidence type="ECO:0000313" key="2">
    <source>
        <dbReference type="Proteomes" id="UP001385951"/>
    </source>
</evidence>
<sequence length="119" mass="13279">MTAISDEKNSLGHIAKLVSAGSQVAHFLSVRDGETGAVQGVKYQVDTVFPDGVELFYLMSRFSSTIHRQNDKFKREIQPKILPKVLADGLIKPNRVREVIRLIITYGTWTTVTAMSSRT</sequence>
<comment type="caution">
    <text evidence="1">The sequence shown here is derived from an EMBL/GenBank/DDBJ whole genome shotgun (WGS) entry which is preliminary data.</text>
</comment>
<gene>
    <name evidence="1" type="ORF">QCA50_005494</name>
</gene>